<reference evidence="1 2" key="1">
    <citation type="journal article" date="2012" name="Environ. Microbiol.">
        <title>The genome sequence of Desulfatibacillum alkenivorans AK-01: a blueprint for anaerobic alkane oxidation.</title>
        <authorList>
            <person name="Callaghan A.V."/>
            <person name="Morris B.E."/>
            <person name="Pereira I.A."/>
            <person name="McInerney M.J."/>
            <person name="Austin R.N."/>
            <person name="Groves J.T."/>
            <person name="Kukor J.J."/>
            <person name="Suflita J.M."/>
            <person name="Young L.Y."/>
            <person name="Zylstra G.J."/>
            <person name="Wawrik B."/>
        </authorList>
    </citation>
    <scope>NUCLEOTIDE SEQUENCE [LARGE SCALE GENOMIC DNA]</scope>
    <source>
        <strain evidence="1 2">AK-01</strain>
    </source>
</reference>
<dbReference type="RefSeq" id="WP_015949644.1">
    <property type="nucleotide sequence ID" value="NC_011768.1"/>
</dbReference>
<accession>B8FDH6</accession>
<dbReference type="KEGG" id="dal:Dalk_4934"/>
<sequence length="494" mass="54907">MEKRFNLVDEEWIPVAGRGLVSLRDVFTDPSLEALGGNPLEKIALTKLFLAITQTAHTPADTDEWLAMGAPGMASRAREYLEAHKDCFWLYGDRPFMQMPAVKAADIQNVSAVLPFVATGNTTQVFESQKDRDLSDPEKALVLVFLSCFALGGKKVDAKIVLSPSYSEKSKTAKPGTCLGFQGFLHNFLVGGSLQETIWLNLFTLEEIGRLEQFPEGLGVPPWEKMPEGEDCSLARSFKNSYMGRLLPLCRFALFADENFHYVEGIFHPGYKDGAYDPSMAVDNTKKPRVLWVDPEKRPWRELTSLLSFIQADSPRSFDCPQLRSGILKARNGGPGSFKIWSGGLRVSSNAGEQYVSGADDFVESEIRLSSQWLGETWFASLKGEMDALEGLARSVYGSSLAYFKHQKADGKKQAAQASNLFWQLSERNFQDLVDVCGSEIDGGAHGMRPRFADCARTAFNTFCPRDTARQMEAWAANRPNLSKYLKNGNSNRP</sequence>
<dbReference type="InterPro" id="IPR013381">
    <property type="entry name" value="CRISPR-assoc_prot_Cse1"/>
</dbReference>
<dbReference type="EMBL" id="CP001322">
    <property type="protein sequence ID" value="ACL06607.1"/>
    <property type="molecule type" value="Genomic_DNA"/>
</dbReference>
<gene>
    <name evidence="1" type="ordered locus">Dalk_4934</name>
</gene>
<proteinExistence type="predicted"/>
<evidence type="ECO:0000313" key="1">
    <source>
        <dbReference type="EMBL" id="ACL06607.1"/>
    </source>
</evidence>
<protein>
    <submittedName>
        <fullName evidence="1">CRISPR-associated protein, Cse1 family</fullName>
    </submittedName>
</protein>
<dbReference type="eggNOG" id="ENOG502Z7W6">
    <property type="taxonomic scope" value="Bacteria"/>
</dbReference>
<dbReference type="Proteomes" id="UP000000739">
    <property type="component" value="Chromosome"/>
</dbReference>
<name>B8FDH6_DESAL</name>
<dbReference type="NCBIfam" id="TIGR02547">
    <property type="entry name" value="casA_cse1"/>
    <property type="match status" value="1"/>
</dbReference>
<keyword evidence="2" id="KW-1185">Reference proteome</keyword>
<dbReference type="AlphaFoldDB" id="B8FDH6"/>
<dbReference type="Pfam" id="PF09481">
    <property type="entry name" value="CRISPR_Cse1"/>
    <property type="match status" value="1"/>
</dbReference>
<organism evidence="1 2">
    <name type="scientific">Desulfatibacillum aliphaticivorans</name>
    <dbReference type="NCBI Taxonomy" id="218208"/>
    <lineage>
        <taxon>Bacteria</taxon>
        <taxon>Pseudomonadati</taxon>
        <taxon>Thermodesulfobacteriota</taxon>
        <taxon>Desulfobacteria</taxon>
        <taxon>Desulfobacterales</taxon>
        <taxon>Desulfatibacillaceae</taxon>
        <taxon>Desulfatibacillum</taxon>
    </lineage>
</organism>
<dbReference type="HOGENOM" id="CLU_551791_0_0_7"/>
<evidence type="ECO:0000313" key="2">
    <source>
        <dbReference type="Proteomes" id="UP000000739"/>
    </source>
</evidence>